<accession>A0A6J3MAV2</accession>
<reference evidence="2" key="3">
    <citation type="submission" date="2025-08" db="UniProtKB">
        <authorList>
            <consortium name="RefSeq"/>
        </authorList>
    </citation>
    <scope>IDENTIFICATION</scope>
    <source>
        <strain evidence="2">CBS 342.82</strain>
    </source>
</reference>
<gene>
    <name evidence="2" type="ORF">K489DRAFT_146201</name>
</gene>
<organism evidence="2">
    <name type="scientific">Dissoconium aciculare CBS 342.82</name>
    <dbReference type="NCBI Taxonomy" id="1314786"/>
    <lineage>
        <taxon>Eukaryota</taxon>
        <taxon>Fungi</taxon>
        <taxon>Dikarya</taxon>
        <taxon>Ascomycota</taxon>
        <taxon>Pezizomycotina</taxon>
        <taxon>Dothideomycetes</taxon>
        <taxon>Dothideomycetidae</taxon>
        <taxon>Mycosphaerellales</taxon>
        <taxon>Dissoconiaceae</taxon>
        <taxon>Dissoconium</taxon>
    </lineage>
</organism>
<name>A0A6J3MAV2_9PEZI</name>
<evidence type="ECO:0000313" key="1">
    <source>
        <dbReference type="Proteomes" id="UP000504637"/>
    </source>
</evidence>
<sequence>MCGKAHCVAFLSTVFVYYHSCSKPNAKKKRYLTKALLFIMTGTSWYRRCALPYTNVDNKAPFHPIPYALI</sequence>
<reference evidence="2" key="2">
    <citation type="submission" date="2020-04" db="EMBL/GenBank/DDBJ databases">
        <authorList>
            <consortium name="NCBI Genome Project"/>
        </authorList>
    </citation>
    <scope>NUCLEOTIDE SEQUENCE</scope>
    <source>
        <strain evidence="2">CBS 342.82</strain>
    </source>
</reference>
<protein>
    <submittedName>
        <fullName evidence="2">Uncharacterized protein</fullName>
    </submittedName>
</protein>
<dbReference type="AlphaFoldDB" id="A0A6J3MAV2"/>
<keyword evidence="1" id="KW-1185">Reference proteome</keyword>
<proteinExistence type="predicted"/>
<dbReference type="GeneID" id="54356981"/>
<reference evidence="2" key="1">
    <citation type="submission" date="2020-01" db="EMBL/GenBank/DDBJ databases">
        <authorList>
            <consortium name="DOE Joint Genome Institute"/>
            <person name="Haridas S."/>
            <person name="Albert R."/>
            <person name="Binder M."/>
            <person name="Bloem J."/>
            <person name="Labutti K."/>
            <person name="Salamov A."/>
            <person name="Andreopoulos B."/>
            <person name="Baker S.E."/>
            <person name="Barry K."/>
            <person name="Bills G."/>
            <person name="Bluhm B.H."/>
            <person name="Cannon C."/>
            <person name="Castanera R."/>
            <person name="Culley D.E."/>
            <person name="Daum C."/>
            <person name="Ezra D."/>
            <person name="Gonzalez J.B."/>
            <person name="Henrissat B."/>
            <person name="Kuo A."/>
            <person name="Liang C."/>
            <person name="Lipzen A."/>
            <person name="Lutzoni F."/>
            <person name="Magnuson J."/>
            <person name="Mondo S."/>
            <person name="Nolan M."/>
            <person name="Ohm R."/>
            <person name="Pangilinan J."/>
            <person name="Park H.-J."/>
            <person name="Ramirez L."/>
            <person name="Alfaro M."/>
            <person name="Sun H."/>
            <person name="Tritt A."/>
            <person name="Yoshinaga Y."/>
            <person name="Zwiers L.-H."/>
            <person name="Turgeon B.G."/>
            <person name="Goodwin S.B."/>
            <person name="Spatafora J.W."/>
            <person name="Crous P.W."/>
            <person name="Grigoriev I.V."/>
        </authorList>
    </citation>
    <scope>NUCLEOTIDE SEQUENCE</scope>
    <source>
        <strain evidence="2">CBS 342.82</strain>
    </source>
</reference>
<evidence type="ECO:0000313" key="2">
    <source>
        <dbReference type="RefSeq" id="XP_033462024.1"/>
    </source>
</evidence>
<dbReference type="RefSeq" id="XP_033462024.1">
    <property type="nucleotide sequence ID" value="XM_033599182.1"/>
</dbReference>
<dbReference type="Proteomes" id="UP000504637">
    <property type="component" value="Unplaced"/>
</dbReference>